<evidence type="ECO:0000256" key="1">
    <source>
        <dbReference type="SAM" id="MobiDB-lite"/>
    </source>
</evidence>
<dbReference type="EMBL" id="BAAAHP010000014">
    <property type="protein sequence ID" value="GAA0922422.1"/>
    <property type="molecule type" value="Genomic_DNA"/>
</dbReference>
<keyword evidence="4" id="KW-1185">Reference proteome</keyword>
<evidence type="ECO:0000259" key="2">
    <source>
        <dbReference type="Pfam" id="PF00582"/>
    </source>
</evidence>
<dbReference type="InterPro" id="IPR006016">
    <property type="entry name" value="UspA"/>
</dbReference>
<dbReference type="SUPFAM" id="SSF52402">
    <property type="entry name" value="Adenine nucleotide alpha hydrolases-like"/>
    <property type="match status" value="1"/>
</dbReference>
<sequence length="235" mass="24429">MIAAMTRTTTTATTLRPVPAAAGPRTGRALVVIGDEVPDWVLRWCTRIAREVRHRPVPGRPAEPVSTERVRAIADIAAGAARRGNPVLALPSQPQARSTPPRVVAAVRQLPDDAPALTDAAACAGHMGADLVVAHGLPVSLGERSIGLDAAVQDAARLLDAAVAAAVESEPGLAVRAWLARVRPHELVGEQLDADLLVLGGPRLGRSGPLGLVARSALFHAPCPVLLIPRPPRPA</sequence>
<evidence type="ECO:0000313" key="3">
    <source>
        <dbReference type="EMBL" id="GAA0922422.1"/>
    </source>
</evidence>
<name>A0ABN1P558_9PSEU</name>
<protein>
    <recommendedName>
        <fullName evidence="2">UspA domain-containing protein</fullName>
    </recommendedName>
</protein>
<dbReference type="Proteomes" id="UP001499967">
    <property type="component" value="Unassembled WGS sequence"/>
</dbReference>
<comment type="caution">
    <text evidence="3">The sequence shown here is derived from an EMBL/GenBank/DDBJ whole genome shotgun (WGS) entry which is preliminary data.</text>
</comment>
<dbReference type="Pfam" id="PF00582">
    <property type="entry name" value="Usp"/>
    <property type="match status" value="1"/>
</dbReference>
<feature type="region of interest" description="Disordered" evidence="1">
    <location>
        <begin position="1"/>
        <end position="20"/>
    </location>
</feature>
<feature type="domain" description="UspA" evidence="2">
    <location>
        <begin position="102"/>
        <end position="229"/>
    </location>
</feature>
<reference evidence="3 4" key="1">
    <citation type="journal article" date="2019" name="Int. J. Syst. Evol. Microbiol.">
        <title>The Global Catalogue of Microorganisms (GCM) 10K type strain sequencing project: providing services to taxonomists for standard genome sequencing and annotation.</title>
        <authorList>
            <consortium name="The Broad Institute Genomics Platform"/>
            <consortium name="The Broad Institute Genome Sequencing Center for Infectious Disease"/>
            <person name="Wu L."/>
            <person name="Ma J."/>
        </authorList>
    </citation>
    <scope>NUCLEOTIDE SEQUENCE [LARGE SCALE GENOMIC DNA]</scope>
    <source>
        <strain evidence="3 4">JCM 11117</strain>
    </source>
</reference>
<gene>
    <name evidence="3" type="ORF">GCM10009559_05950</name>
</gene>
<proteinExistence type="predicted"/>
<organism evidence="3 4">
    <name type="scientific">Pseudonocardia zijingensis</name>
    <dbReference type="NCBI Taxonomy" id="153376"/>
    <lineage>
        <taxon>Bacteria</taxon>
        <taxon>Bacillati</taxon>
        <taxon>Actinomycetota</taxon>
        <taxon>Actinomycetes</taxon>
        <taxon>Pseudonocardiales</taxon>
        <taxon>Pseudonocardiaceae</taxon>
        <taxon>Pseudonocardia</taxon>
    </lineage>
</organism>
<accession>A0ABN1P558</accession>
<dbReference type="Gene3D" id="3.40.50.12370">
    <property type="match status" value="1"/>
</dbReference>
<evidence type="ECO:0000313" key="4">
    <source>
        <dbReference type="Proteomes" id="UP001499967"/>
    </source>
</evidence>